<dbReference type="InterPro" id="IPR029058">
    <property type="entry name" value="AB_hydrolase_fold"/>
</dbReference>
<organism evidence="1 2">
    <name type="scientific">Halanaerobium saccharolyticum</name>
    <dbReference type="NCBI Taxonomy" id="43595"/>
    <lineage>
        <taxon>Bacteria</taxon>
        <taxon>Bacillati</taxon>
        <taxon>Bacillota</taxon>
        <taxon>Clostridia</taxon>
        <taxon>Halanaerobiales</taxon>
        <taxon>Halanaerobiaceae</taxon>
        <taxon>Halanaerobium</taxon>
    </lineage>
</organism>
<evidence type="ECO:0000313" key="1">
    <source>
        <dbReference type="EMBL" id="PTV99828.1"/>
    </source>
</evidence>
<dbReference type="InterPro" id="IPR000801">
    <property type="entry name" value="Esterase-like"/>
</dbReference>
<gene>
    <name evidence="1" type="ORF">C8C76_10950</name>
</gene>
<dbReference type="RefSeq" id="WP_108139406.1">
    <property type="nucleotide sequence ID" value="NZ_QAXS01000009.1"/>
</dbReference>
<accession>A0A2T5RL15</accession>
<proteinExistence type="predicted"/>
<protein>
    <submittedName>
        <fullName evidence="1">Putative alpha/beta superfamily hydrolase</fullName>
    </submittedName>
</protein>
<keyword evidence="1" id="KW-0378">Hydrolase</keyword>
<name>A0A2T5RL15_9FIRM</name>
<dbReference type="Gene3D" id="3.40.50.1820">
    <property type="entry name" value="alpha/beta hydrolase"/>
    <property type="match status" value="1"/>
</dbReference>
<dbReference type="GO" id="GO:0016787">
    <property type="term" value="F:hydrolase activity"/>
    <property type="evidence" value="ECO:0007669"/>
    <property type="project" value="UniProtKB-KW"/>
</dbReference>
<dbReference type="Proteomes" id="UP000244089">
    <property type="component" value="Unassembled WGS sequence"/>
</dbReference>
<dbReference type="OrthoDB" id="9777383at2"/>
<dbReference type="AlphaFoldDB" id="A0A2T5RL15"/>
<comment type="caution">
    <text evidence="1">The sequence shown here is derived from an EMBL/GenBank/DDBJ whole genome shotgun (WGS) entry which is preliminary data.</text>
</comment>
<dbReference type="EMBL" id="QAXS01000009">
    <property type="protein sequence ID" value="PTV99828.1"/>
    <property type="molecule type" value="Genomic_DNA"/>
</dbReference>
<reference evidence="1 2" key="1">
    <citation type="submission" date="2018-04" db="EMBL/GenBank/DDBJ databases">
        <title>Subsurface microbial communities from deep shales in Ohio and West Virginia, USA.</title>
        <authorList>
            <person name="Wrighton K."/>
        </authorList>
    </citation>
    <scope>NUCLEOTIDE SEQUENCE [LARGE SCALE GENOMIC DNA]</scope>
    <source>
        <strain evidence="1 2">WC1</strain>
    </source>
</reference>
<dbReference type="Pfam" id="PF00756">
    <property type="entry name" value="Esterase"/>
    <property type="match status" value="1"/>
</dbReference>
<dbReference type="PANTHER" id="PTHR48098:SF6">
    <property type="entry name" value="FERRI-BACILLIBACTIN ESTERASE BESA"/>
    <property type="match status" value="1"/>
</dbReference>
<dbReference type="PANTHER" id="PTHR48098">
    <property type="entry name" value="ENTEROCHELIN ESTERASE-RELATED"/>
    <property type="match status" value="1"/>
</dbReference>
<evidence type="ECO:0000313" key="2">
    <source>
        <dbReference type="Proteomes" id="UP000244089"/>
    </source>
</evidence>
<sequence>MLKEKIDIKIIEDFYSEVLANERKIRIYLPPSYSTQKNKDYPVLYVHDGQNVFHGKESFSGDSWLLHQTAEKLIKENLIEEIIIVAVDNMGEERLSEYAHQDGFYQGKKVKAHGFDYEKFLVRELMPFIAEHYRIKEGPENTALMGSSMGGLVTFNIGLRRTDLFSKLAVMSPSFWWGKTSPIEKINSYKYQNLNSKIWLDTGEAEGRFMSFTEKVISELKHLKTDLNLDLIYYQVPGAKHSEKAWAARVHCPLLYFYGDIGEIKKIELIGSKKITLKGAKKRINPIVTFDSSFKMTALEGEFKSLKPEVLKINGNGVLTPRKTGRAEVEFKFFGYRARKKIKIVKK</sequence>
<dbReference type="InterPro" id="IPR050583">
    <property type="entry name" value="Mycobacterial_A85_antigen"/>
</dbReference>
<dbReference type="SUPFAM" id="SSF53474">
    <property type="entry name" value="alpha/beta-Hydrolases"/>
    <property type="match status" value="1"/>
</dbReference>